<gene>
    <name evidence="1" type="ordered locus">SSIL_1762</name>
</gene>
<name>F2FA50_SOLSS</name>
<reference evidence="2" key="1">
    <citation type="submission" date="2011-04" db="EMBL/GenBank/DDBJ databases">
        <title>Genome sequence of Solibacillus silvestris StLB046.</title>
        <authorList>
            <person name="Morohoshi T."/>
            <person name="Someya N."/>
            <person name="Ikeda T."/>
        </authorList>
    </citation>
    <scope>NUCLEOTIDE SEQUENCE [LARGE SCALE GENOMIC DNA]</scope>
    <source>
        <strain evidence="2">StLB046</strain>
    </source>
</reference>
<evidence type="ECO:0000313" key="2">
    <source>
        <dbReference type="Proteomes" id="UP000006691"/>
    </source>
</evidence>
<dbReference type="KEGG" id="siv:SSIL_1762"/>
<organism evidence="1 2">
    <name type="scientific">Solibacillus silvestris (strain StLB046)</name>
    <name type="common">Bacillus silvestris</name>
    <dbReference type="NCBI Taxonomy" id="1002809"/>
    <lineage>
        <taxon>Bacteria</taxon>
        <taxon>Bacillati</taxon>
        <taxon>Bacillota</taxon>
        <taxon>Bacilli</taxon>
        <taxon>Bacillales</taxon>
        <taxon>Caryophanaceae</taxon>
        <taxon>Solibacillus</taxon>
    </lineage>
</organism>
<dbReference type="HOGENOM" id="CLU_2702858_0_0_9"/>
<accession>F2FA50</accession>
<sequence length="73" mass="8677">MEFMVLKRSRISVLFIKFFHDIETKLSLCFLVGRRDYMVNDSFIDDCCGMYNNRKKCACIKGINEINLKESER</sequence>
<keyword evidence="2" id="KW-1185">Reference proteome</keyword>
<dbReference type="AlphaFoldDB" id="F2FA50"/>
<evidence type="ECO:0000313" key="1">
    <source>
        <dbReference type="EMBL" id="BAK16185.1"/>
    </source>
</evidence>
<reference evidence="1 2" key="2">
    <citation type="journal article" date="2012" name="J. Biosci. Bioeng.">
        <title>Complete genome sequence and characterization of the N-acylhomoserine lactone-degrading gene of the potato leaf-associated Solibacillus silvestris.</title>
        <authorList>
            <person name="Morohoshi T."/>
            <person name="Tominaga Y."/>
            <person name="Someya N."/>
            <person name="Ikeda T."/>
        </authorList>
    </citation>
    <scope>NUCLEOTIDE SEQUENCE [LARGE SCALE GENOMIC DNA]</scope>
    <source>
        <strain evidence="1 2">StLB046</strain>
    </source>
</reference>
<dbReference type="EMBL" id="AP012157">
    <property type="protein sequence ID" value="BAK16185.1"/>
    <property type="molecule type" value="Genomic_DNA"/>
</dbReference>
<proteinExistence type="predicted"/>
<protein>
    <submittedName>
        <fullName evidence="1">Uncharacterized protein</fullName>
    </submittedName>
</protein>
<dbReference type="Proteomes" id="UP000006691">
    <property type="component" value="Chromosome"/>
</dbReference>